<dbReference type="SUPFAM" id="SSF160651">
    <property type="entry name" value="FLJ32549 C-terminal domain-like"/>
    <property type="match status" value="1"/>
</dbReference>
<sequence length="438" mass="49809">MESETTGLSSDIETYFRIYFNHLGTFAWDKAKEFSEKEKQDFLPNPFQIALTSLAHQEKLYYSLAFLEQKSWFGRRDSHRTAYLSLEASLRNIQQKESRDSDQQHEQDSASTTMYAICVQLADFCSIRLSCIALYGQILKTLPSGSLDDICSEINKIIEVSMKLSSELIKPLQESLHDELNAVLSLLQSSQAISSWEYVNAVHNIQDVASTIAKWKPILAKNQGSSLTFRSGFFGFGEKSSSNPTSALCNWMEKFFNFLISKFTFYFYENLSNTTSSEEMKSALSKLSFDFVSKSLNLVKKYDAKNISLVMDTRDLFIGPTHGFTFTDPTDNPSLINPVQDFTALLSLPQSSSGDTFLFKSVLWTRMDELQPDKLLCNLSEDKKSTFFLTQIENKIYLVVTFNGQRSEKDAHLLSYFNEALQNLKLKRIASLLKPGSK</sequence>
<dbReference type="EMBL" id="CAWYQH010000103">
    <property type="protein sequence ID" value="CAK8686838.1"/>
    <property type="molecule type" value="Genomic_DNA"/>
</dbReference>
<dbReference type="PANTHER" id="PTHR31581">
    <property type="entry name" value="KICSTOR COMPLEX PROTEIN C12ORF66"/>
    <property type="match status" value="1"/>
</dbReference>
<gene>
    <name evidence="1" type="ORF">CVLEPA_LOCUS18870</name>
</gene>
<dbReference type="SUPFAM" id="SSF158548">
    <property type="entry name" value="FLJ32549 domain-like"/>
    <property type="match status" value="1"/>
</dbReference>
<dbReference type="Pfam" id="PF09404">
    <property type="entry name" value="C12orf66_like"/>
    <property type="match status" value="1"/>
</dbReference>
<evidence type="ECO:0000313" key="2">
    <source>
        <dbReference type="Proteomes" id="UP001642483"/>
    </source>
</evidence>
<keyword evidence="2" id="KW-1185">Reference proteome</keyword>
<reference evidence="1 2" key="1">
    <citation type="submission" date="2024-02" db="EMBL/GenBank/DDBJ databases">
        <authorList>
            <person name="Daric V."/>
            <person name="Darras S."/>
        </authorList>
    </citation>
    <scope>NUCLEOTIDE SEQUENCE [LARGE SCALE GENOMIC DNA]</scope>
</reference>
<organism evidence="1 2">
    <name type="scientific">Clavelina lepadiformis</name>
    <name type="common">Light-bulb sea squirt</name>
    <name type="synonym">Ascidia lepadiformis</name>
    <dbReference type="NCBI Taxonomy" id="159417"/>
    <lineage>
        <taxon>Eukaryota</taxon>
        <taxon>Metazoa</taxon>
        <taxon>Chordata</taxon>
        <taxon>Tunicata</taxon>
        <taxon>Ascidiacea</taxon>
        <taxon>Aplousobranchia</taxon>
        <taxon>Clavelinidae</taxon>
        <taxon>Clavelina</taxon>
    </lineage>
</organism>
<comment type="caution">
    <text evidence="1">The sequence shown here is derived from an EMBL/GenBank/DDBJ whole genome shotgun (WGS) entry which is preliminary data.</text>
</comment>
<protein>
    <submittedName>
        <fullName evidence="1">Uncharacterized protein</fullName>
    </submittedName>
</protein>
<proteinExistence type="predicted"/>
<accession>A0ABP0G7K5</accession>
<dbReference type="InterPro" id="IPR018544">
    <property type="entry name" value="KICS_2"/>
</dbReference>
<dbReference type="PANTHER" id="PTHR31581:SF1">
    <property type="entry name" value="KICSTOR SUBUNIT 2"/>
    <property type="match status" value="1"/>
</dbReference>
<dbReference type="Gene3D" id="1.10.3450.30">
    <property type="match status" value="1"/>
</dbReference>
<evidence type="ECO:0000313" key="1">
    <source>
        <dbReference type="EMBL" id="CAK8686838.1"/>
    </source>
</evidence>
<dbReference type="InterPro" id="IPR038060">
    <property type="entry name" value="C12orf66-like_central_sf"/>
</dbReference>
<dbReference type="Proteomes" id="UP001642483">
    <property type="component" value="Unassembled WGS sequence"/>
</dbReference>
<name>A0ABP0G7K5_CLALP</name>